<comment type="caution">
    <text evidence="1">The sequence shown here is derived from an EMBL/GenBank/DDBJ whole genome shotgun (WGS) entry which is preliminary data.</text>
</comment>
<sequence length="453" mass="52597">NNYETNISPMDPSNTNSRRGTRNEDTFESGNMKFSDEALDIASKFQRLQNSVVLYKKKNEILEKEKGELIKKLHELSLKNDQLQTSCNELSVRYDSEKRRWQQRANESDLESQALTKKLIELKEEASRYQSALGEATNVRFGDDDCNNQVQLLKSIIEMQNLLMDFTTVKGKDITINEKAAFELLGVYKCTSKGKPVISAVLQRKTFETLLHYTYKYLMRPHRPRTIQPLSPQQQAFQLQQQALQQQNQHPYQSQQYQQYQQYQQVQYNQRSSVTSPPLVDDDELESEITVQMTKLCNLINRLAENRKGSDEITRVAPVKVRQQIYAVLGSRGFCKDNHPIIENLANKILEATGRLRKVGEEKQLEFYHKALDVVKKFVHLYFRLNAQEPVPEYQYFFDAGSPLQNSVMDGSWDDENMDNQEVEICSFPLITFKGKDNNRKILSKAIVLPRDK</sequence>
<protein>
    <submittedName>
        <fullName evidence="1">7644_t:CDS:1</fullName>
    </submittedName>
</protein>
<feature type="non-terminal residue" evidence="1">
    <location>
        <position position="1"/>
    </location>
</feature>
<proteinExistence type="predicted"/>
<accession>A0ACA9NUH0</accession>
<evidence type="ECO:0000313" key="2">
    <source>
        <dbReference type="Proteomes" id="UP000789366"/>
    </source>
</evidence>
<keyword evidence="2" id="KW-1185">Reference proteome</keyword>
<name>A0ACA9NUH0_9GLOM</name>
<organism evidence="1 2">
    <name type="scientific">Cetraspora pellucida</name>
    <dbReference type="NCBI Taxonomy" id="1433469"/>
    <lineage>
        <taxon>Eukaryota</taxon>
        <taxon>Fungi</taxon>
        <taxon>Fungi incertae sedis</taxon>
        <taxon>Mucoromycota</taxon>
        <taxon>Glomeromycotina</taxon>
        <taxon>Glomeromycetes</taxon>
        <taxon>Diversisporales</taxon>
        <taxon>Gigasporaceae</taxon>
        <taxon>Cetraspora</taxon>
    </lineage>
</organism>
<reference evidence="1" key="1">
    <citation type="submission" date="2021-06" db="EMBL/GenBank/DDBJ databases">
        <authorList>
            <person name="Kallberg Y."/>
            <person name="Tangrot J."/>
            <person name="Rosling A."/>
        </authorList>
    </citation>
    <scope>NUCLEOTIDE SEQUENCE</scope>
    <source>
        <strain evidence="1">28 12/20/2015</strain>
    </source>
</reference>
<evidence type="ECO:0000313" key="1">
    <source>
        <dbReference type="EMBL" id="CAG8677877.1"/>
    </source>
</evidence>
<feature type="non-terminal residue" evidence="1">
    <location>
        <position position="453"/>
    </location>
</feature>
<dbReference type="Proteomes" id="UP000789366">
    <property type="component" value="Unassembled WGS sequence"/>
</dbReference>
<gene>
    <name evidence="1" type="ORF">SPELUC_LOCUS9997</name>
</gene>
<dbReference type="EMBL" id="CAJVPW010017679">
    <property type="protein sequence ID" value="CAG8677877.1"/>
    <property type="molecule type" value="Genomic_DNA"/>
</dbReference>